<dbReference type="AlphaFoldDB" id="A0A8H2E4F3"/>
<evidence type="ECO:0000259" key="2">
    <source>
        <dbReference type="Pfam" id="PF20253"/>
    </source>
</evidence>
<feature type="region of interest" description="Disordered" evidence="1">
    <location>
        <begin position="32"/>
        <end position="61"/>
    </location>
</feature>
<accession>A0A8H2E4F3</accession>
<dbReference type="EMBL" id="SOZJ01000002">
    <property type="protein sequence ID" value="TGJ72320.1"/>
    <property type="molecule type" value="Genomic_DNA"/>
</dbReference>
<evidence type="ECO:0000313" key="4">
    <source>
        <dbReference type="Proteomes" id="UP000297595"/>
    </source>
</evidence>
<dbReference type="Pfam" id="PF20253">
    <property type="entry name" value="DUF6604"/>
    <property type="match status" value="2"/>
</dbReference>
<reference evidence="3 4" key="1">
    <citation type="submission" date="2019-03" db="EMBL/GenBank/DDBJ databases">
        <title>Nematode-trapping fungi genome.</title>
        <authorList>
            <person name="Vidal-Diez De Ulzurrun G."/>
        </authorList>
    </citation>
    <scope>NUCLEOTIDE SEQUENCE [LARGE SCALE GENOMIC DNA]</scope>
    <source>
        <strain evidence="3 4">TWF154</strain>
    </source>
</reference>
<organism evidence="3 4">
    <name type="scientific">Orbilia oligospora</name>
    <name type="common">Nematode-trapping fungus</name>
    <name type="synonym">Arthrobotrys oligospora</name>
    <dbReference type="NCBI Taxonomy" id="2813651"/>
    <lineage>
        <taxon>Eukaryota</taxon>
        <taxon>Fungi</taxon>
        <taxon>Dikarya</taxon>
        <taxon>Ascomycota</taxon>
        <taxon>Pezizomycotina</taxon>
        <taxon>Orbiliomycetes</taxon>
        <taxon>Orbiliales</taxon>
        <taxon>Orbiliaceae</taxon>
        <taxon>Orbilia</taxon>
    </lineage>
</organism>
<protein>
    <recommendedName>
        <fullName evidence="2">DUF6604 domain-containing protein</fullName>
    </recommendedName>
</protein>
<gene>
    <name evidence="3" type="ORF">EYR41_004222</name>
</gene>
<feature type="domain" description="DUF6604" evidence="2">
    <location>
        <begin position="163"/>
        <end position="235"/>
    </location>
</feature>
<dbReference type="PANTHER" id="PTHR38795:SF1">
    <property type="entry name" value="DUF6604 DOMAIN-CONTAINING PROTEIN"/>
    <property type="match status" value="1"/>
</dbReference>
<dbReference type="Proteomes" id="UP000297595">
    <property type="component" value="Unassembled WGS sequence"/>
</dbReference>
<comment type="caution">
    <text evidence="3">The sequence shown here is derived from an EMBL/GenBank/DDBJ whole genome shotgun (WGS) entry which is preliminary data.</text>
</comment>
<dbReference type="InterPro" id="IPR046539">
    <property type="entry name" value="DUF6604"/>
</dbReference>
<evidence type="ECO:0000313" key="3">
    <source>
        <dbReference type="EMBL" id="TGJ72320.1"/>
    </source>
</evidence>
<evidence type="ECO:0000256" key="1">
    <source>
        <dbReference type="SAM" id="MobiDB-lite"/>
    </source>
</evidence>
<sequence length="746" mass="85081">MLDQYLKSHYLSYKIDTSSIIDWLAQTGQKHGYPLPKPTDSTAAPKENETNNKKITKGKKKNKKLELTRPYNISLRIWVELAEHISKIEDTSFTVPQIFFVILEQTISGRKEVEQAYDGGDSGHAFCIAQLQKVLNILLPRRSQVSSLAEDDAFKDIWKRQLQNSELEAQFRTEELDSFEDFYLSSYYLILDVINIRRYLKKLWSVYNEGAIDLVPVSLVTNLAISLVREMEAEFDGRFSGKEDYEIKTKPYHVAKTRLSGVTETEIEQLHDTDITKLYNIHEDIMLNCYQTLEGHIKLFPHKVIVPPTNTLSTGSGRINLPDREKVREDQILLLNLLNDLPTLLREDLVYPDEITGAYRSSKSGNKIRLWQVLAFQIYIDTYHVLGPNTSRPWIELQGEVDSIGKKFEKHEKFCNLANRQGDIGQTGSLKEVLETTKKPHIATILQRHHLRCGIYKTCLRGALQSLGGNVINRSGSVVTMYQLYHALPRAGLLKEQRWEDLDFLLELHGHEIFLDAQVPTSIAASFNSLAEIVPGGIKRRHRELTPHSTTPITNFYLDVLQNSEKQINPEQINNLIIQLLPSLSPENTTVKKPEPESIFLHSIMGVKEVTARWKQWGKISPEDLLANFAIALQLEVRTYFYDYLEVHRICWKIFRDIRTRYSQKPAEPFGAFEDDNLPDIAVFCLYDGLKRESPKSRGLGEPIGLLEDAAKCISNALDTGLGAMVCKGLPADPDPETSKYPTIAL</sequence>
<proteinExistence type="predicted"/>
<dbReference type="PANTHER" id="PTHR38795">
    <property type="entry name" value="DUF6604 DOMAIN-CONTAINING PROTEIN"/>
    <property type="match status" value="1"/>
</dbReference>
<name>A0A8H2E4F3_ORBOL</name>
<feature type="domain" description="DUF6604" evidence="2">
    <location>
        <begin position="12"/>
        <end position="147"/>
    </location>
</feature>